<dbReference type="EMBL" id="JAJEQF010000018">
    <property type="protein sequence ID" value="MCC2167730.1"/>
    <property type="molecule type" value="Genomic_DNA"/>
</dbReference>
<evidence type="ECO:0000313" key="4">
    <source>
        <dbReference type="Proteomes" id="UP001199355"/>
    </source>
</evidence>
<keyword evidence="4" id="KW-1185">Reference proteome</keyword>
<evidence type="ECO:0000313" key="3">
    <source>
        <dbReference type="EMBL" id="MCC2167730.1"/>
    </source>
</evidence>
<name>A0AAE3DKZ5_9FIRM</name>
<sequence>MKKNEKLFDAIGQIDERYIAEALEPMHQESAGTSDENKAAMPKKGKLFFYRQRRTVAAAAALVICIGAAGIAQWRLHSEEPGPEMAAYDMEGLSAEDGIALQAEDAAAVAPDADENQGAAADQNAVQGRMANNAETCFAEIYLEVATANSGKITWRIVNESDTETVGWGTDYTLERFTENGWEIVENSDADLETQKESSQAVAGETKEGTLDLAADGIRLEAGQYRLKKECRIFDDENSRQTELTAEFQVEP</sequence>
<dbReference type="RefSeq" id="WP_308728263.1">
    <property type="nucleotide sequence ID" value="NZ_JAJEQF010000018.1"/>
</dbReference>
<dbReference type="AlphaFoldDB" id="A0AAE3DKZ5"/>
<accession>A0AAE3DKZ5</accession>
<evidence type="ECO:0000259" key="2">
    <source>
        <dbReference type="Pfam" id="PF20251"/>
    </source>
</evidence>
<reference evidence="3 4" key="1">
    <citation type="submission" date="2021-10" db="EMBL/GenBank/DDBJ databases">
        <title>Anaerobic single-cell dispensing facilitates the cultivation of human gut bacteria.</title>
        <authorList>
            <person name="Afrizal A."/>
        </authorList>
    </citation>
    <scope>NUCLEOTIDE SEQUENCE [LARGE SCALE GENOMIC DNA]</scope>
    <source>
        <strain evidence="3 4">CLA-AA-H244</strain>
    </source>
</reference>
<feature type="transmembrane region" description="Helical" evidence="1">
    <location>
        <begin position="56"/>
        <end position="76"/>
    </location>
</feature>
<keyword evidence="1" id="KW-0472">Membrane</keyword>
<dbReference type="InterPro" id="IPR046878">
    <property type="entry name" value="Big_14"/>
</dbReference>
<dbReference type="Proteomes" id="UP001199355">
    <property type="component" value="Unassembled WGS sequence"/>
</dbReference>
<protein>
    <recommendedName>
        <fullName evidence="2">Bacterial Ig-like domain-containing protein</fullName>
    </recommendedName>
</protein>
<proteinExistence type="predicted"/>
<comment type="caution">
    <text evidence="3">The sequence shown here is derived from an EMBL/GenBank/DDBJ whole genome shotgun (WGS) entry which is preliminary data.</text>
</comment>
<evidence type="ECO:0000256" key="1">
    <source>
        <dbReference type="SAM" id="Phobius"/>
    </source>
</evidence>
<dbReference type="Pfam" id="PF20251">
    <property type="entry name" value="Big_14"/>
    <property type="match status" value="1"/>
</dbReference>
<keyword evidence="1" id="KW-0812">Transmembrane</keyword>
<organism evidence="3 4">
    <name type="scientific">Gallintestinimicrobium propionicum</name>
    <dbReference type="NCBI Taxonomy" id="2981770"/>
    <lineage>
        <taxon>Bacteria</taxon>
        <taxon>Bacillati</taxon>
        <taxon>Bacillota</taxon>
        <taxon>Clostridia</taxon>
        <taxon>Lachnospirales</taxon>
        <taxon>Lachnospiraceae</taxon>
        <taxon>Gallintestinimicrobium</taxon>
    </lineage>
</organism>
<gene>
    <name evidence="3" type="ORF">LKD45_08500</name>
</gene>
<keyword evidence="1" id="KW-1133">Transmembrane helix</keyword>
<feature type="domain" description="Bacterial Ig-like" evidence="2">
    <location>
        <begin position="147"/>
        <end position="248"/>
    </location>
</feature>